<feature type="domain" description="Aminoglycoside phosphotransferase" evidence="2">
    <location>
        <begin position="53"/>
        <end position="285"/>
    </location>
</feature>
<gene>
    <name evidence="3" type="ORF">RHODO2019_05560</name>
</gene>
<keyword evidence="4" id="KW-1185">Reference proteome</keyword>
<dbReference type="Pfam" id="PF01636">
    <property type="entry name" value="APH"/>
    <property type="match status" value="1"/>
</dbReference>
<dbReference type="Gene3D" id="3.90.1200.10">
    <property type="match status" value="1"/>
</dbReference>
<organism evidence="3 4">
    <name type="scientific">Rhodococcus antarcticus</name>
    <dbReference type="NCBI Taxonomy" id="2987751"/>
    <lineage>
        <taxon>Bacteria</taxon>
        <taxon>Bacillati</taxon>
        <taxon>Actinomycetota</taxon>
        <taxon>Actinomycetes</taxon>
        <taxon>Mycobacteriales</taxon>
        <taxon>Nocardiaceae</taxon>
        <taxon>Rhodococcus</taxon>
    </lineage>
</organism>
<evidence type="ECO:0000256" key="1">
    <source>
        <dbReference type="SAM" id="MobiDB-lite"/>
    </source>
</evidence>
<name>A0ABY6P3R3_9NOCA</name>
<evidence type="ECO:0000259" key="2">
    <source>
        <dbReference type="Pfam" id="PF01636"/>
    </source>
</evidence>
<proteinExistence type="predicted"/>
<protein>
    <submittedName>
        <fullName evidence="3">Phosphotransferase family protein</fullName>
    </submittedName>
</protein>
<dbReference type="InterPro" id="IPR052898">
    <property type="entry name" value="ACAD10-like"/>
</dbReference>
<dbReference type="SUPFAM" id="SSF56112">
    <property type="entry name" value="Protein kinase-like (PK-like)"/>
    <property type="match status" value="1"/>
</dbReference>
<evidence type="ECO:0000313" key="4">
    <source>
        <dbReference type="Proteomes" id="UP001164965"/>
    </source>
</evidence>
<accession>A0ABY6P3R3</accession>
<dbReference type="EMBL" id="CP110615">
    <property type="protein sequence ID" value="UZJ25901.1"/>
    <property type="molecule type" value="Genomic_DNA"/>
</dbReference>
<dbReference type="PANTHER" id="PTHR47829:SF1">
    <property type="entry name" value="HAD FAMILY PHOSPHATASE"/>
    <property type="match status" value="1"/>
</dbReference>
<dbReference type="Gene3D" id="3.30.200.20">
    <property type="entry name" value="Phosphorylase Kinase, domain 1"/>
    <property type="match status" value="1"/>
</dbReference>
<dbReference type="PANTHER" id="PTHR47829">
    <property type="entry name" value="HYDROLASE, PUTATIVE (AFU_ORTHOLOGUE AFUA_1G12880)-RELATED"/>
    <property type="match status" value="1"/>
</dbReference>
<dbReference type="Proteomes" id="UP001164965">
    <property type="component" value="Chromosome"/>
</dbReference>
<dbReference type="InterPro" id="IPR002575">
    <property type="entry name" value="Aminoglycoside_PTrfase"/>
</dbReference>
<feature type="compositionally biased region" description="Polar residues" evidence="1">
    <location>
        <begin position="1"/>
        <end position="12"/>
    </location>
</feature>
<evidence type="ECO:0000313" key="3">
    <source>
        <dbReference type="EMBL" id="UZJ25901.1"/>
    </source>
</evidence>
<sequence>MSHDTTSPTTPDQPADTVPGGAVDTVAAGAPPAVVGPWLAQQLGDPAWAESRVAPIGDGRSNLTYSVTSTAGSVVLRRPPLGSVAATAHDMGREQRVLTGLEHTAVPVPRVLATETTGDVLGAPFYVMELVDGVVPPGSATQPWVSTPEQRWAAGNAVVDVLADLHAVDPASVGLAEFGRPAGFMTRQVRRWGTQWETWREAFGAADGAGADRPELTRLGERLAAAVPTSDAVSVVHGDYRLENTIFDRAEPTRVRAVLDWEMSTLGDPLADVGLLLVYWHQAQERPPWSAAQYLPSASSAPGFPTRTEVVARYAQRRALDPDQLAEQVPFYVGFGAFKLAVVLAGVVARASAGAADARTGRGLQGALDPLVALGHHVLDHGLE</sequence>
<dbReference type="InterPro" id="IPR041726">
    <property type="entry name" value="ACAD10_11_N"/>
</dbReference>
<dbReference type="CDD" id="cd05154">
    <property type="entry name" value="ACAD10_11_N-like"/>
    <property type="match status" value="1"/>
</dbReference>
<reference evidence="3" key="1">
    <citation type="submission" date="2022-10" db="EMBL/GenBank/DDBJ databases">
        <title>Rhodococcus sp.75.</title>
        <authorList>
            <person name="Sun M."/>
        </authorList>
    </citation>
    <scope>NUCLEOTIDE SEQUENCE</scope>
    <source>
        <strain evidence="3">75</strain>
    </source>
</reference>
<feature type="region of interest" description="Disordered" evidence="1">
    <location>
        <begin position="1"/>
        <end position="26"/>
    </location>
</feature>
<dbReference type="InterPro" id="IPR011009">
    <property type="entry name" value="Kinase-like_dom_sf"/>
</dbReference>
<dbReference type="RefSeq" id="WP_265384005.1">
    <property type="nucleotide sequence ID" value="NZ_CP110615.1"/>
</dbReference>